<dbReference type="GO" id="GO:0008854">
    <property type="term" value="F:exodeoxyribonuclease V activity"/>
    <property type="evidence" value="ECO:0007669"/>
    <property type="project" value="InterPro"/>
</dbReference>
<dbReference type="InterPro" id="IPR006344">
    <property type="entry name" value="RecD"/>
</dbReference>
<keyword evidence="6" id="KW-1185">Reference proteome</keyword>
<dbReference type="HAMAP" id="MF_01487">
    <property type="entry name" value="RecD"/>
    <property type="match status" value="1"/>
</dbReference>
<feature type="binding site" evidence="3">
    <location>
        <begin position="160"/>
        <end position="167"/>
    </location>
    <ligand>
        <name>ATP</name>
        <dbReference type="ChEBI" id="CHEBI:30616"/>
    </ligand>
</feature>
<dbReference type="GO" id="GO:0043139">
    <property type="term" value="F:5'-3' DNA helicase activity"/>
    <property type="evidence" value="ECO:0007669"/>
    <property type="project" value="UniProtKB-UniRule"/>
</dbReference>
<sequence>MDNSVNNHVNKFEDNTVENLLKTSETQTWFEKWAAFLTQPPFYHGEKKQEIQSIISELCQSLEQGDSCLEFATLPPQLGELCHVIQGEEFAYKPLIWDAPYLYLQRYWALERHLAQRVVAMLKQQVEPVDLSAFRTLFEDPYQQQALAVGVNSAFAMITGGPGTGKTYILTRIVAVLKKIYPEMRIAMAAPTGKAAQRMQEALQSAFSDPKLIDAGLYHADFAQQQTQTLHRLLGMGNRQVPRFNSNNPLPYDVVVVDEASMLDLSLAKALFDAVQVPTRLILLGDANQLSSVDVGYVLADLHRVSALQPYQVRLVNSRRFSDDANIGRFARFINAEQVTGEKLTDQDWLQYIQPQQMTVDQEFNIVLAEGEAEQGLAKDWVGYYPLSSEPTKNEIKALYAVLARGYDDYIAALKHYQQGHINKQQLSEAFDRYRILVVMRYFDLGLDAVNQAMTLYVREKLNIVHEGEWFYGRPVMMVYNDYQLGLSNGDVGICIFDDKQPEQYTVYFPSLQKEVAAARLPQSIQTAFALTIHKSQGSEFRHTAVVLDDKAKELLSKELLYTAITRAKKMLSIYSSPSALKQSLQHQTQRKSGLVQQIQHLEKRA</sequence>
<dbReference type="GO" id="GO:0017116">
    <property type="term" value="F:single-stranded DNA helicase activity"/>
    <property type="evidence" value="ECO:0007669"/>
    <property type="project" value="TreeGrafter"/>
</dbReference>
<dbReference type="AlphaFoldDB" id="A0A1Z9Z330"/>
<dbReference type="NCBIfam" id="TIGR01447">
    <property type="entry name" value="recD"/>
    <property type="match status" value="1"/>
</dbReference>
<evidence type="ECO:0000313" key="5">
    <source>
        <dbReference type="EMBL" id="OUY08883.1"/>
    </source>
</evidence>
<evidence type="ECO:0000259" key="4">
    <source>
        <dbReference type="SMART" id="SM00382"/>
    </source>
</evidence>
<keyword evidence="3" id="KW-0413">Isomerase</keyword>
<evidence type="ECO:0000256" key="3">
    <source>
        <dbReference type="HAMAP-Rule" id="MF_01487"/>
    </source>
</evidence>
<evidence type="ECO:0000256" key="2">
    <source>
        <dbReference type="ARBA" id="ARBA00022840"/>
    </source>
</evidence>
<dbReference type="Pfam" id="PF13538">
    <property type="entry name" value="UvrD_C_2"/>
    <property type="match status" value="1"/>
</dbReference>
<dbReference type="GO" id="GO:0000724">
    <property type="term" value="P:double-strand break repair via homologous recombination"/>
    <property type="evidence" value="ECO:0007669"/>
    <property type="project" value="UniProtKB-UniRule"/>
</dbReference>
<dbReference type="Gene3D" id="3.40.50.300">
    <property type="entry name" value="P-loop containing nucleotide triphosphate hydrolases"/>
    <property type="match status" value="3"/>
</dbReference>
<dbReference type="CDD" id="cd18809">
    <property type="entry name" value="SF1_C_RecD"/>
    <property type="match status" value="1"/>
</dbReference>
<dbReference type="Pfam" id="PF13245">
    <property type="entry name" value="AAA_19"/>
    <property type="match status" value="1"/>
</dbReference>
<evidence type="ECO:0000256" key="1">
    <source>
        <dbReference type="ARBA" id="ARBA00022741"/>
    </source>
</evidence>
<dbReference type="SUPFAM" id="SSF52540">
    <property type="entry name" value="P-loop containing nucleoside triphosphate hydrolases"/>
    <property type="match status" value="1"/>
</dbReference>
<evidence type="ECO:0000313" key="6">
    <source>
        <dbReference type="Proteomes" id="UP000196536"/>
    </source>
</evidence>
<dbReference type="SMART" id="SM00382">
    <property type="entry name" value="AAA"/>
    <property type="match status" value="1"/>
</dbReference>
<keyword evidence="3" id="KW-0238">DNA-binding</keyword>
<proteinExistence type="inferred from homology"/>
<comment type="catalytic activity">
    <reaction evidence="3">
        <text>ATP + H2O = ADP + phosphate + H(+)</text>
        <dbReference type="Rhea" id="RHEA:13065"/>
        <dbReference type="ChEBI" id="CHEBI:15377"/>
        <dbReference type="ChEBI" id="CHEBI:15378"/>
        <dbReference type="ChEBI" id="CHEBI:30616"/>
        <dbReference type="ChEBI" id="CHEBI:43474"/>
        <dbReference type="ChEBI" id="CHEBI:456216"/>
        <dbReference type="EC" id="5.6.2.3"/>
    </reaction>
</comment>
<dbReference type="GO" id="GO:0009338">
    <property type="term" value="C:exodeoxyribonuclease V complex"/>
    <property type="evidence" value="ECO:0007669"/>
    <property type="project" value="InterPro"/>
</dbReference>
<keyword evidence="3" id="KW-0234">DNA repair</keyword>
<dbReference type="Proteomes" id="UP000196536">
    <property type="component" value="Unassembled WGS sequence"/>
</dbReference>
<accession>A0A1Z9Z330</accession>
<organism evidence="5 6">
    <name type="scientific">Acinetobacter populi</name>
    <dbReference type="NCBI Taxonomy" id="1582270"/>
    <lineage>
        <taxon>Bacteria</taxon>
        <taxon>Pseudomonadati</taxon>
        <taxon>Pseudomonadota</taxon>
        <taxon>Gammaproteobacteria</taxon>
        <taxon>Moraxellales</taxon>
        <taxon>Moraxellaceae</taxon>
        <taxon>Acinetobacter</taxon>
    </lineage>
</organism>
<dbReference type="InterPro" id="IPR003593">
    <property type="entry name" value="AAA+_ATPase"/>
</dbReference>
<keyword evidence="1 3" id="KW-0547">Nucleotide-binding</keyword>
<keyword evidence="3" id="KW-0378">Hydrolase</keyword>
<dbReference type="OrthoDB" id="9803432at2"/>
<comment type="miscellaneous">
    <text evidence="3">In the RecBCD complex, RecB has a slow 3'-5' helicase, an exonuclease activity and loads RecA onto ssDNA, RecD has a fast 5'-3' helicase activity, while RecC stimulates the ATPase and processivity of the RecB helicase and contributes to recognition of the Chi site.</text>
</comment>
<dbReference type="PANTHER" id="PTHR43788">
    <property type="entry name" value="DNA2/NAM7 HELICASE FAMILY MEMBER"/>
    <property type="match status" value="1"/>
</dbReference>
<dbReference type="GO" id="GO:0005524">
    <property type="term" value="F:ATP binding"/>
    <property type="evidence" value="ECO:0007669"/>
    <property type="project" value="UniProtKB-UniRule"/>
</dbReference>
<name>A0A1Z9Z330_9GAMM</name>
<dbReference type="InterPro" id="IPR050534">
    <property type="entry name" value="Coronavir_polyprotein_1ab"/>
</dbReference>
<comment type="caution">
    <text evidence="5">The sequence shown here is derived from an EMBL/GenBank/DDBJ whole genome shotgun (WGS) entry which is preliminary data.</text>
</comment>
<keyword evidence="2 3" id="KW-0067">ATP-binding</keyword>
<dbReference type="GO" id="GO:0003677">
    <property type="term" value="F:DNA binding"/>
    <property type="evidence" value="ECO:0007669"/>
    <property type="project" value="UniProtKB-UniRule"/>
</dbReference>
<keyword evidence="3" id="KW-0347">Helicase</keyword>
<protein>
    <recommendedName>
        <fullName evidence="3">RecBCD enzyme subunit RecD</fullName>
        <ecNumber evidence="3">5.6.2.3</ecNumber>
    </recommendedName>
    <alternativeName>
        <fullName evidence="3">DNA 5'-3' helicase subunit RecD</fullName>
    </alternativeName>
    <alternativeName>
        <fullName evidence="3">Exonuclease V subunit RecD</fullName>
        <shortName evidence="3">ExoV subunit RecD</shortName>
    </alternativeName>
    <alternativeName>
        <fullName evidence="3">Helicase/nuclease RecBCD subunit RecD</fullName>
    </alternativeName>
</protein>
<keyword evidence="3" id="KW-0227">DNA damage</keyword>
<dbReference type="PANTHER" id="PTHR43788:SF6">
    <property type="entry name" value="DNA HELICASE B"/>
    <property type="match status" value="1"/>
</dbReference>
<dbReference type="EC" id="5.6.2.3" evidence="3"/>
<dbReference type="InterPro" id="IPR027785">
    <property type="entry name" value="UvrD-like_helicase_C"/>
</dbReference>
<reference evidence="5 6" key="1">
    <citation type="submission" date="2017-05" db="EMBL/GenBank/DDBJ databases">
        <title>Acinetobacter populi ANC 5415 (= PBJ7), whole genome shotgun sequencing project.</title>
        <authorList>
            <person name="Nemec A."/>
            <person name="Radolfova-Krizova L."/>
        </authorList>
    </citation>
    <scope>NUCLEOTIDE SEQUENCE [LARGE SCALE GENOMIC DNA]</scope>
    <source>
        <strain evidence="5 6">PBJ7</strain>
    </source>
</reference>
<dbReference type="EMBL" id="NEXX01000001">
    <property type="protein sequence ID" value="OUY08883.1"/>
    <property type="molecule type" value="Genomic_DNA"/>
</dbReference>
<comment type="function">
    <text evidence="3">A helicase/nuclease that prepares dsDNA breaks (DSB) for recombinational DNA repair. Binds to DSBs and unwinds DNA via a highly rapid and processive ATP-dependent bidirectional helicase activity. Unwinds dsDNA until it encounters a Chi (crossover hotspot instigator) sequence from the 3' direction. Cuts ssDNA a few nucleotides 3' to the Chi site. The properties and activities of the enzyme are changed at Chi. The Chi-altered holoenzyme produces a long 3'-ssDNA overhang and facilitates RecA-binding to the ssDNA for homologous DNA recombination and repair. Holoenzyme degrades any linearized DNA that is unable to undergo homologous recombination. In the holoenzyme this subunit has ssDNA-dependent ATPase and 5'-3' helicase activity. When added to pre-assembled RecBC greatly stimulates nuclease activity and augments holoenzyme processivity. Negatively regulates the RecA-loading ability of RecBCD.</text>
</comment>
<keyword evidence="3" id="KW-0540">Nuclease</keyword>
<comment type="subunit">
    <text evidence="3">Heterotrimer of RecB, RecC and RecD. All subunits contribute to DNA-binding.</text>
</comment>
<dbReference type="GO" id="GO:0016887">
    <property type="term" value="F:ATP hydrolysis activity"/>
    <property type="evidence" value="ECO:0007669"/>
    <property type="project" value="RHEA"/>
</dbReference>
<feature type="domain" description="AAA+ ATPase" evidence="4">
    <location>
        <begin position="152"/>
        <end position="340"/>
    </location>
</feature>
<dbReference type="InterPro" id="IPR027417">
    <property type="entry name" value="P-loop_NTPase"/>
</dbReference>
<dbReference type="CDD" id="cd17933">
    <property type="entry name" value="DEXSc_RecD-like"/>
    <property type="match status" value="1"/>
</dbReference>
<comment type="similarity">
    <text evidence="3">Belongs to the RecD family.</text>
</comment>
<gene>
    <name evidence="3" type="primary">recD</name>
    <name evidence="5" type="ORF">CAP51_04515</name>
</gene>
<keyword evidence="3" id="KW-0269">Exonuclease</keyword>